<feature type="compositionally biased region" description="Gly residues" evidence="9">
    <location>
        <begin position="1357"/>
        <end position="1367"/>
    </location>
</feature>
<feature type="compositionally biased region" description="Polar residues" evidence="9">
    <location>
        <begin position="1077"/>
        <end position="1090"/>
    </location>
</feature>
<evidence type="ECO:0000256" key="5">
    <source>
        <dbReference type="ARBA" id="ARBA00023204"/>
    </source>
</evidence>
<dbReference type="Pfam" id="PF13921">
    <property type="entry name" value="Myb_DNA-bind_6"/>
    <property type="match status" value="1"/>
</dbReference>
<dbReference type="SMART" id="SM00573">
    <property type="entry name" value="HSA"/>
    <property type="match status" value="1"/>
</dbReference>
<keyword evidence="3" id="KW-0227">DNA damage</keyword>
<evidence type="ECO:0000256" key="4">
    <source>
        <dbReference type="ARBA" id="ARBA00022853"/>
    </source>
</evidence>
<feature type="compositionally biased region" description="Basic and acidic residues" evidence="9">
    <location>
        <begin position="303"/>
        <end position="313"/>
    </location>
</feature>
<dbReference type="CDD" id="cd00167">
    <property type="entry name" value="SANT"/>
    <property type="match status" value="1"/>
</dbReference>
<name>A0AAW0DD33_9AGAR</name>
<reference evidence="13 14" key="1">
    <citation type="submission" date="2024-01" db="EMBL/GenBank/DDBJ databases">
        <title>A draft genome for a cacao thread blight-causing isolate of Paramarasmius palmivorus.</title>
        <authorList>
            <person name="Baruah I.K."/>
            <person name="Bukari Y."/>
            <person name="Amoako-Attah I."/>
            <person name="Meinhardt L.W."/>
            <person name="Bailey B.A."/>
            <person name="Cohen S.P."/>
        </authorList>
    </citation>
    <scope>NUCLEOTIDE SEQUENCE [LARGE SCALE GENOMIC DNA]</scope>
    <source>
        <strain evidence="13 14">GH-12</strain>
    </source>
</reference>
<feature type="compositionally biased region" description="Low complexity" evidence="9">
    <location>
        <begin position="1253"/>
        <end position="1275"/>
    </location>
</feature>
<feature type="region of interest" description="Disordered" evidence="9">
    <location>
        <begin position="1076"/>
        <end position="1122"/>
    </location>
</feature>
<dbReference type="GO" id="GO:0005634">
    <property type="term" value="C:nucleus"/>
    <property type="evidence" value="ECO:0007669"/>
    <property type="project" value="UniProtKB-SubCell"/>
</dbReference>
<dbReference type="Pfam" id="PF07529">
    <property type="entry name" value="HSA"/>
    <property type="match status" value="1"/>
</dbReference>
<dbReference type="Proteomes" id="UP001383192">
    <property type="component" value="Unassembled WGS sequence"/>
</dbReference>
<feature type="region of interest" description="Disordered" evidence="9">
    <location>
        <begin position="261"/>
        <end position="328"/>
    </location>
</feature>
<feature type="region of interest" description="Disordered" evidence="9">
    <location>
        <begin position="1198"/>
        <end position="1277"/>
    </location>
</feature>
<evidence type="ECO:0000259" key="10">
    <source>
        <dbReference type="PROSITE" id="PS50090"/>
    </source>
</evidence>
<dbReference type="SMART" id="SM00717">
    <property type="entry name" value="SANT"/>
    <property type="match status" value="1"/>
</dbReference>
<feature type="compositionally biased region" description="Acidic residues" evidence="9">
    <location>
        <begin position="602"/>
        <end position="612"/>
    </location>
</feature>
<dbReference type="InterPro" id="IPR001005">
    <property type="entry name" value="SANT/Myb"/>
</dbReference>
<keyword evidence="4" id="KW-0156">Chromatin regulator</keyword>
<feature type="compositionally biased region" description="Low complexity" evidence="9">
    <location>
        <begin position="994"/>
        <end position="1008"/>
    </location>
</feature>
<dbReference type="GO" id="GO:0003682">
    <property type="term" value="F:chromatin binding"/>
    <property type="evidence" value="ECO:0007669"/>
    <property type="project" value="TreeGrafter"/>
</dbReference>
<evidence type="ECO:0000256" key="7">
    <source>
        <dbReference type="ARBA" id="ARBA00025178"/>
    </source>
</evidence>
<dbReference type="PROSITE" id="PS51204">
    <property type="entry name" value="HSA"/>
    <property type="match status" value="1"/>
</dbReference>
<comment type="similarity">
    <text evidence="2">Belongs to the EAF1 family.</text>
</comment>
<dbReference type="GO" id="GO:0006325">
    <property type="term" value="P:chromatin organization"/>
    <property type="evidence" value="ECO:0007669"/>
    <property type="project" value="UniProtKB-KW"/>
</dbReference>
<feature type="compositionally biased region" description="Low complexity" evidence="9">
    <location>
        <begin position="1109"/>
        <end position="1122"/>
    </location>
</feature>
<feature type="compositionally biased region" description="Polar residues" evidence="9">
    <location>
        <begin position="269"/>
        <end position="289"/>
    </location>
</feature>
<evidence type="ECO:0000256" key="6">
    <source>
        <dbReference type="ARBA" id="ARBA00023242"/>
    </source>
</evidence>
<dbReference type="GO" id="GO:0035267">
    <property type="term" value="C:NuA4 histone acetyltransferase complex"/>
    <property type="evidence" value="ECO:0007669"/>
    <property type="project" value="TreeGrafter"/>
</dbReference>
<feature type="region of interest" description="Disordered" evidence="9">
    <location>
        <begin position="574"/>
        <end position="723"/>
    </location>
</feature>
<feature type="region of interest" description="Disordered" evidence="9">
    <location>
        <begin position="85"/>
        <end position="163"/>
    </location>
</feature>
<keyword evidence="14" id="KW-1185">Reference proteome</keyword>
<evidence type="ECO:0000313" key="14">
    <source>
        <dbReference type="Proteomes" id="UP001383192"/>
    </source>
</evidence>
<feature type="compositionally biased region" description="Basic and acidic residues" evidence="9">
    <location>
        <begin position="422"/>
        <end position="432"/>
    </location>
</feature>
<feature type="region of interest" description="Disordered" evidence="9">
    <location>
        <begin position="200"/>
        <end position="225"/>
    </location>
</feature>
<organism evidence="13 14">
    <name type="scientific">Paramarasmius palmivorus</name>
    <dbReference type="NCBI Taxonomy" id="297713"/>
    <lineage>
        <taxon>Eukaryota</taxon>
        <taxon>Fungi</taxon>
        <taxon>Dikarya</taxon>
        <taxon>Basidiomycota</taxon>
        <taxon>Agaricomycotina</taxon>
        <taxon>Agaricomycetes</taxon>
        <taxon>Agaricomycetidae</taxon>
        <taxon>Agaricales</taxon>
        <taxon>Marasmiineae</taxon>
        <taxon>Marasmiaceae</taxon>
        <taxon>Paramarasmius</taxon>
    </lineage>
</organism>
<evidence type="ECO:0000256" key="1">
    <source>
        <dbReference type="ARBA" id="ARBA00004123"/>
    </source>
</evidence>
<feature type="compositionally biased region" description="Polar residues" evidence="9">
    <location>
        <begin position="208"/>
        <end position="220"/>
    </location>
</feature>
<feature type="region of interest" description="Disordered" evidence="9">
    <location>
        <begin position="958"/>
        <end position="1015"/>
    </location>
</feature>
<feature type="compositionally biased region" description="Low complexity" evidence="9">
    <location>
        <begin position="1324"/>
        <end position="1356"/>
    </location>
</feature>
<evidence type="ECO:0000259" key="11">
    <source>
        <dbReference type="PROSITE" id="PS51204"/>
    </source>
</evidence>
<feature type="domain" description="HTH myb-type" evidence="12">
    <location>
        <begin position="906"/>
        <end position="961"/>
    </location>
</feature>
<feature type="domain" description="HSA" evidence="11">
    <location>
        <begin position="504"/>
        <end position="583"/>
    </location>
</feature>
<dbReference type="InterPro" id="IPR014012">
    <property type="entry name" value="HSA_dom"/>
</dbReference>
<gene>
    <name evidence="13" type="primary">EAF1</name>
    <name evidence="13" type="ORF">VNI00_005924</name>
</gene>
<protein>
    <recommendedName>
        <fullName evidence="8">Vacuolar import and degradation protein 21</fullName>
    </recommendedName>
</protein>
<evidence type="ECO:0000256" key="8">
    <source>
        <dbReference type="ARBA" id="ARBA00029670"/>
    </source>
</evidence>
<comment type="subcellular location">
    <subcellularLocation>
        <location evidence="1">Nucleus</location>
    </subcellularLocation>
</comment>
<feature type="region of interest" description="Disordered" evidence="9">
    <location>
        <begin position="747"/>
        <end position="815"/>
    </location>
</feature>
<keyword evidence="5" id="KW-0234">DNA repair</keyword>
<feature type="compositionally biased region" description="Polar residues" evidence="9">
    <location>
        <begin position="97"/>
        <end position="133"/>
    </location>
</feature>
<proteinExistence type="inferred from homology"/>
<comment type="caution">
    <text evidence="13">The sequence shown here is derived from an EMBL/GenBank/DDBJ whole genome shotgun (WGS) entry which is preliminary data.</text>
</comment>
<dbReference type="PROSITE" id="PS50090">
    <property type="entry name" value="MYB_LIKE"/>
    <property type="match status" value="1"/>
</dbReference>
<keyword evidence="6" id="KW-0539">Nucleus</keyword>
<feature type="compositionally biased region" description="Polar residues" evidence="9">
    <location>
        <begin position="1201"/>
        <end position="1216"/>
    </location>
</feature>
<feature type="compositionally biased region" description="Polar residues" evidence="9">
    <location>
        <begin position="1228"/>
        <end position="1252"/>
    </location>
</feature>
<evidence type="ECO:0000256" key="2">
    <source>
        <dbReference type="ARBA" id="ARBA00008913"/>
    </source>
</evidence>
<dbReference type="GO" id="GO:0006281">
    <property type="term" value="P:DNA repair"/>
    <property type="evidence" value="ECO:0007669"/>
    <property type="project" value="UniProtKB-KW"/>
</dbReference>
<accession>A0AAW0DD33</accession>
<dbReference type="PANTHER" id="PTHR46459:SF1">
    <property type="entry name" value="E1A-BINDING PROTEIN P400"/>
    <property type="match status" value="1"/>
</dbReference>
<evidence type="ECO:0000259" key="12">
    <source>
        <dbReference type="PROSITE" id="PS51294"/>
    </source>
</evidence>
<evidence type="ECO:0000256" key="9">
    <source>
        <dbReference type="SAM" id="MobiDB-lite"/>
    </source>
</evidence>
<evidence type="ECO:0000313" key="13">
    <source>
        <dbReference type="EMBL" id="KAK7049323.1"/>
    </source>
</evidence>
<dbReference type="EMBL" id="JAYKXP010000017">
    <property type="protein sequence ID" value="KAK7049323.1"/>
    <property type="molecule type" value="Genomic_DNA"/>
</dbReference>
<feature type="domain" description="Myb-like" evidence="10">
    <location>
        <begin position="906"/>
        <end position="957"/>
    </location>
</feature>
<feature type="compositionally biased region" description="Basic and acidic residues" evidence="9">
    <location>
        <begin position="789"/>
        <end position="810"/>
    </location>
</feature>
<dbReference type="SUPFAM" id="SSF46689">
    <property type="entry name" value="Homeodomain-like"/>
    <property type="match status" value="1"/>
</dbReference>
<feature type="region of interest" description="Disordered" evidence="9">
    <location>
        <begin position="1324"/>
        <end position="1367"/>
    </location>
</feature>
<comment type="function">
    <text evidence="7">Component of the NuA4 histone acetyltransferase complex which is involved in transcriptional activation of selected genes principally by acetylation of nucleosomal histone H4 and H2A. The NuA4 complex is also involved in DNA repair.</text>
</comment>
<dbReference type="InterPro" id="IPR017930">
    <property type="entry name" value="Myb_dom"/>
</dbReference>
<feature type="region of interest" description="Disordered" evidence="9">
    <location>
        <begin position="413"/>
        <end position="432"/>
    </location>
</feature>
<feature type="compositionally biased region" description="Polar residues" evidence="9">
    <location>
        <begin position="153"/>
        <end position="163"/>
    </location>
</feature>
<sequence length="1367" mass="150948">MSEDAETLVEQRIAQLEKISERRNALLREMYHMLRRRNKAGPVLTLDDDGNEEDLHIFVNKFKLDPSDPNSGCFAQLPHSELFGLLPPRSPSPIAPLQSTSVSKGASRTKSPLSDQSTSISRLESVPTPQKSQPVAAKQADEDSDDELDLIGTPSTNFRSPTVSHSNVIEISNAADEAQVIPVGGDLAEEQDEDEDFVKEETPVPTAQIITQDQDGQSWVENDPDPGVVVSEATEGTPVSQEVVQPLPVTEVDEFHGMDVDGREHAHQDPTTTQQDVSPFVETSGTQENGAMVVDEVYVSSKHSPDGSPRREPSPLPQAQEAPPAEAKINTISPQQLEIVPRESLFIHPPSTPVFIPIPTTTYHHGMNIQFPPDSGLGSQQDAPSVHSRYNTESEYPLPPIKSLPLEFNINKKGKHAKQKKKERERAEKAGIKAEGKDEWTPMGFNRWVVTIRTNPLYKRVSKATKCLTTHDWTVAMNELKIVRTSDRIETLKAKGRWSFRQPKKQRGVGGATKTHWDYLLEEMKWMRTDFREERKWKLAVAYNLSTAVLEWHEAGSLEERIKRGICVLWKPPQDADMSLDPTDEDNTGSQPSPEKSMVDYGSDDDEEEEQEKEQSVLDPALDNTALLQEFVAEENREEENIGMKDLEPKKEDIDDPHALEDTSMAVDPESSQGSNVAQKEEPDASVPTGLKSVSDDPILGSKSNTHSSEPSNPHSKTYKRSAYAPIRESIAFSDLDKLFVDLDDFHISTDNGEDSASRSIHPPSDLSDIFPDLQPYGILDVAPSNPPEGKKKSDKKSDQDPNKRVEETAYNKIHPTSRFITSKPTLVSALEPSKHFKDGQWGSFDEVPVTVEYDAAPARVVSEEFANKLFDYKPTPLQIVTPAIPNAPAQSNQTPTQKRSIEHLWTANDDNLLKSLVDKYPNNWDLIAECFNATKQAVITDMRTSRDCQERWRDLWGQNQDRQRALDPSGNEGTPPPSASTSMTTRGVKRVASNSVSGTASGSSIGSEPKKRRRHMFMQDTIRKSAKKRVEAAQKAAVRKPAVLHETHNQYSRMPKMSPAELGRMRLEAELRASQERQMSMNRQQQRPSVPQAAGQPVPANGAPANGVARPAAPAVQNPNAVPPIRSQVQVNISQQQRAATPLIAGQSRLSPQQQLLQAQQQLRAQQQSGNAAQQQHAISQQALAAALQHLPAANGGAATLQNSTHPAINGNTAAIPNPHMSPPYNAASSRDSTSSPAHTSPPRTSATPSNAVSSPRPPSAQAQAQPVPQPQAQLQNGQIGAMNIPRATNVHGSYYIPNHPHPNHPPPTQEQLHAMMMQLYQYQQQQPQQAQTPQQHQIQVQQQAQQPQQQMNQQNGGGGFQQPQS</sequence>
<dbReference type="Gene3D" id="1.10.10.60">
    <property type="entry name" value="Homeodomain-like"/>
    <property type="match status" value="1"/>
</dbReference>
<dbReference type="PROSITE" id="PS51294">
    <property type="entry name" value="HTH_MYB"/>
    <property type="match status" value="1"/>
</dbReference>
<feature type="compositionally biased region" description="Low complexity" evidence="9">
    <location>
        <begin position="317"/>
        <end position="327"/>
    </location>
</feature>
<feature type="compositionally biased region" description="Polar residues" evidence="9">
    <location>
        <begin position="702"/>
        <end position="716"/>
    </location>
</feature>
<dbReference type="InterPro" id="IPR009057">
    <property type="entry name" value="Homeodomain-like_sf"/>
</dbReference>
<feature type="compositionally biased region" description="Basic and acidic residues" evidence="9">
    <location>
        <begin position="639"/>
        <end position="661"/>
    </location>
</feature>
<evidence type="ECO:0000256" key="3">
    <source>
        <dbReference type="ARBA" id="ARBA00022763"/>
    </source>
</evidence>
<feature type="region of interest" description="Disordered" evidence="9">
    <location>
        <begin position="1036"/>
        <end position="1062"/>
    </location>
</feature>
<dbReference type="PANTHER" id="PTHR46459">
    <property type="entry name" value="E1A-BINDING PROTEIN P400-RELATED"/>
    <property type="match status" value="1"/>
</dbReference>